<dbReference type="Proteomes" id="UP000753802">
    <property type="component" value="Unassembled WGS sequence"/>
</dbReference>
<evidence type="ECO:0000313" key="2">
    <source>
        <dbReference type="EMBL" id="NCI48629.1"/>
    </source>
</evidence>
<evidence type="ECO:0000256" key="1">
    <source>
        <dbReference type="SAM" id="SignalP"/>
    </source>
</evidence>
<dbReference type="PROSITE" id="PS51257">
    <property type="entry name" value="PROKAR_LIPOPROTEIN"/>
    <property type="match status" value="1"/>
</dbReference>
<organism evidence="2 3">
    <name type="scientific">Sediminibacterium roseum</name>
    <dbReference type="NCBI Taxonomy" id="1978412"/>
    <lineage>
        <taxon>Bacteria</taxon>
        <taxon>Pseudomonadati</taxon>
        <taxon>Bacteroidota</taxon>
        <taxon>Chitinophagia</taxon>
        <taxon>Chitinophagales</taxon>
        <taxon>Chitinophagaceae</taxon>
        <taxon>Sediminibacterium</taxon>
    </lineage>
</organism>
<keyword evidence="1" id="KW-0732">Signal</keyword>
<feature type="chain" id="PRO_5046482000" evidence="1">
    <location>
        <begin position="24"/>
        <end position="166"/>
    </location>
</feature>
<comment type="caution">
    <text evidence="2">The sequence shown here is derived from an EMBL/GenBank/DDBJ whole genome shotgun (WGS) entry which is preliminary data.</text>
</comment>
<evidence type="ECO:0000313" key="3">
    <source>
        <dbReference type="Proteomes" id="UP000753802"/>
    </source>
</evidence>
<dbReference type="RefSeq" id="WP_161816948.1">
    <property type="nucleotide sequence ID" value="NZ_JAACJS010000002.1"/>
</dbReference>
<proteinExistence type="predicted"/>
<name>A0ABW9ZNH3_9BACT</name>
<sequence>MKQNVLAALVLVLLTACNQTDHATDPKNGAGHELAAPVKNSSKLDSLDKANQAKFIAEGDTLKAFVYLKDGDSSIYVAFNKFKDHRFFGYARPDLFSERLLLFSIYTSDVQGNPFGCRLGAYYDDSQTPFRLKYLSRTKDFIKAVAIDSSNHTTELYFEKSWVEFQ</sequence>
<protein>
    <submittedName>
        <fullName evidence="2">Uncharacterized protein</fullName>
    </submittedName>
</protein>
<feature type="signal peptide" evidence="1">
    <location>
        <begin position="1"/>
        <end position="23"/>
    </location>
</feature>
<dbReference type="EMBL" id="JAACJS010000002">
    <property type="protein sequence ID" value="NCI48629.1"/>
    <property type="molecule type" value="Genomic_DNA"/>
</dbReference>
<accession>A0ABW9ZNH3</accession>
<gene>
    <name evidence="2" type="ORF">GWC95_01750</name>
</gene>
<reference evidence="2 3" key="1">
    <citation type="submission" date="2020-01" db="EMBL/GenBank/DDBJ databases">
        <title>Genome analysis.</title>
        <authorList>
            <person name="Wu S."/>
            <person name="Wang G."/>
        </authorList>
    </citation>
    <scope>NUCLEOTIDE SEQUENCE [LARGE SCALE GENOMIC DNA]</scope>
    <source>
        <strain evidence="2 3">SYL130</strain>
    </source>
</reference>
<keyword evidence="3" id="KW-1185">Reference proteome</keyword>